<dbReference type="PROSITE" id="PS50250">
    <property type="entry name" value="PCI"/>
    <property type="match status" value="1"/>
</dbReference>
<comment type="similarity">
    <text evidence="1">Belongs to the proteasome subunit p55 family.</text>
</comment>
<dbReference type="InterPro" id="IPR054559">
    <property type="entry name" value="PSMD12-CSN4-like_N"/>
</dbReference>
<organism evidence="4 5">
    <name type="scientific">Tortispora caseinolytica NRRL Y-17796</name>
    <dbReference type="NCBI Taxonomy" id="767744"/>
    <lineage>
        <taxon>Eukaryota</taxon>
        <taxon>Fungi</taxon>
        <taxon>Dikarya</taxon>
        <taxon>Ascomycota</taxon>
        <taxon>Saccharomycotina</taxon>
        <taxon>Trigonopsidomycetes</taxon>
        <taxon>Trigonopsidales</taxon>
        <taxon>Trigonopsidaceae</taxon>
        <taxon>Tortispora</taxon>
    </lineage>
</organism>
<feature type="domain" description="PCI" evidence="3">
    <location>
        <begin position="236"/>
        <end position="406"/>
    </location>
</feature>
<dbReference type="SUPFAM" id="SSF46785">
    <property type="entry name" value="Winged helix' DNA-binding domain"/>
    <property type="match status" value="1"/>
</dbReference>
<dbReference type="PANTHER" id="PTHR10855">
    <property type="entry name" value="26S PROTEASOME NON-ATPASE REGULATORY SUBUNIT 12/COP9 SIGNALOSOME COMPLEX SUBUNIT 4"/>
    <property type="match status" value="1"/>
</dbReference>
<dbReference type="Gene3D" id="1.10.10.10">
    <property type="entry name" value="Winged helix-like DNA-binding domain superfamily/Winged helix DNA-binding domain"/>
    <property type="match status" value="1"/>
</dbReference>
<dbReference type="GO" id="GO:0000338">
    <property type="term" value="P:protein deneddylation"/>
    <property type="evidence" value="ECO:0007669"/>
    <property type="project" value="EnsemblFungi"/>
</dbReference>
<dbReference type="SMART" id="SM00088">
    <property type="entry name" value="PINT"/>
    <property type="match status" value="1"/>
</dbReference>
<dbReference type="AlphaFoldDB" id="A0A1E4TDW0"/>
<dbReference type="EMBL" id="KV453842">
    <property type="protein sequence ID" value="ODV89929.1"/>
    <property type="molecule type" value="Genomic_DNA"/>
</dbReference>
<dbReference type="GO" id="GO:0034515">
    <property type="term" value="C:proteasome storage granule"/>
    <property type="evidence" value="ECO:0007669"/>
    <property type="project" value="EnsemblFungi"/>
</dbReference>
<gene>
    <name evidence="4" type="ORF">CANCADRAFT_31025</name>
</gene>
<dbReference type="InterPro" id="IPR000717">
    <property type="entry name" value="PCI_dom"/>
</dbReference>
<evidence type="ECO:0000256" key="2">
    <source>
        <dbReference type="ARBA" id="ARBA00022942"/>
    </source>
</evidence>
<dbReference type="Pfam" id="PF01399">
    <property type="entry name" value="PCI"/>
    <property type="match status" value="1"/>
</dbReference>
<protein>
    <recommendedName>
        <fullName evidence="3">PCI domain-containing protein</fullName>
    </recommendedName>
</protein>
<dbReference type="GO" id="GO:0043161">
    <property type="term" value="P:proteasome-mediated ubiquitin-dependent protein catabolic process"/>
    <property type="evidence" value="ECO:0007669"/>
    <property type="project" value="EnsemblFungi"/>
</dbReference>
<dbReference type="GO" id="GO:0008541">
    <property type="term" value="C:proteasome regulatory particle, lid subcomplex"/>
    <property type="evidence" value="ECO:0007669"/>
    <property type="project" value="EnsemblFungi"/>
</dbReference>
<reference evidence="5" key="1">
    <citation type="submission" date="2016-02" db="EMBL/GenBank/DDBJ databases">
        <title>Comparative genomics of biotechnologically important yeasts.</title>
        <authorList>
            <consortium name="DOE Joint Genome Institute"/>
            <person name="Riley R."/>
            <person name="Haridas S."/>
            <person name="Wolfe K.H."/>
            <person name="Lopes M.R."/>
            <person name="Hittinger C.T."/>
            <person name="Goker M."/>
            <person name="Salamov A."/>
            <person name="Wisecaver J."/>
            <person name="Long T.M."/>
            <person name="Aerts A.L."/>
            <person name="Barry K."/>
            <person name="Choi C."/>
            <person name="Clum A."/>
            <person name="Coughlan A.Y."/>
            <person name="Deshpande S."/>
            <person name="Douglass A.P."/>
            <person name="Hanson S.J."/>
            <person name="Klenk H.-P."/>
            <person name="Labutti K."/>
            <person name="Lapidus A."/>
            <person name="Lindquist E."/>
            <person name="Lipzen A."/>
            <person name="Meier-Kolthoff J.P."/>
            <person name="Ohm R.A."/>
            <person name="Otillar R.P."/>
            <person name="Pangilinan J."/>
            <person name="Peng Y."/>
            <person name="Rokas A."/>
            <person name="Rosa C.A."/>
            <person name="Scheuner C."/>
            <person name="Sibirny A.A."/>
            <person name="Slot J.C."/>
            <person name="Stielow J.B."/>
            <person name="Sun H."/>
            <person name="Kurtzman C.P."/>
            <person name="Blackwell M."/>
            <person name="Jeffries T.W."/>
            <person name="Grigoriev I.V."/>
        </authorList>
    </citation>
    <scope>NUCLEOTIDE SEQUENCE [LARGE SCALE GENOMIC DNA]</scope>
    <source>
        <strain evidence="5">NRRL Y-17796</strain>
    </source>
</reference>
<dbReference type="FunFam" id="1.10.10.10:FF:000070">
    <property type="entry name" value="26S proteasome non-ATPase regulatory subunit 12"/>
    <property type="match status" value="1"/>
</dbReference>
<evidence type="ECO:0000259" key="3">
    <source>
        <dbReference type="PROSITE" id="PS50250"/>
    </source>
</evidence>
<proteinExistence type="inferred from homology"/>
<dbReference type="InterPro" id="IPR040896">
    <property type="entry name" value="RPN5_C"/>
</dbReference>
<keyword evidence="5" id="KW-1185">Reference proteome</keyword>
<dbReference type="InterPro" id="IPR040134">
    <property type="entry name" value="PSMD12/CSN4"/>
</dbReference>
<dbReference type="OrthoDB" id="268763at2759"/>
<sequence length="441" mass="50072">MDGETLKPEKDWSKEADDVIPAAIKLAESDLHAGLDKLLTLEKQTRQSADLASSKRTLAAILDVCKSAGKWTLLIEQMTFLSKKHGQLKQAIAAMVQHVISLLDQTPDEHTKVAVLEAIRSVTEGKIFVEVERARVTRELAKIKEPTDLASAAEILCELQVETYGAMDTREKTDFILEQIRLCIAQSDFNQARILSRKITPRYFGSAVTSADDKELTRQRLCYYNFMVQIDLHDSDYLNVCRHYYSIFHTKEVADDPHQYSSALQNVVVFVILSPYSNEQSDLIFRIQAESKLEELPQCLQAIKMFTASELMSWPLVQQLAEPLFAGTSIVPAKDLIKDLHKRVIEHNIRIVSKCYTRISMDRLHSLLDLSHSEIESYLSEMVVSGSVFARINRPERIVSFTKAKDTDDILNDWSHKISSLLGHIETIEHLITKEEMINAL</sequence>
<dbReference type="InterPro" id="IPR036390">
    <property type="entry name" value="WH_DNA-bd_sf"/>
</dbReference>
<keyword evidence="2" id="KW-0647">Proteasome</keyword>
<name>A0A1E4TDW0_9ASCO</name>
<evidence type="ECO:0000313" key="5">
    <source>
        <dbReference type="Proteomes" id="UP000095023"/>
    </source>
</evidence>
<evidence type="ECO:0000313" key="4">
    <source>
        <dbReference type="EMBL" id="ODV89929.1"/>
    </source>
</evidence>
<evidence type="ECO:0000256" key="1">
    <source>
        <dbReference type="ARBA" id="ARBA00006397"/>
    </source>
</evidence>
<dbReference type="PANTHER" id="PTHR10855:SF1">
    <property type="entry name" value="26S PROTEASOME NON-ATPASE REGULATORY SUBUNIT 12"/>
    <property type="match status" value="1"/>
</dbReference>
<accession>A0A1E4TDW0</accession>
<dbReference type="Pfam" id="PF18098">
    <property type="entry name" value="RPN5_C"/>
    <property type="match status" value="1"/>
</dbReference>
<dbReference type="Pfam" id="PF22241">
    <property type="entry name" value="PSMD12-CSN4_N"/>
    <property type="match status" value="1"/>
</dbReference>
<dbReference type="GO" id="GO:0008180">
    <property type="term" value="C:COP9 signalosome"/>
    <property type="evidence" value="ECO:0007669"/>
    <property type="project" value="EnsemblFungi"/>
</dbReference>
<dbReference type="Proteomes" id="UP000095023">
    <property type="component" value="Unassembled WGS sequence"/>
</dbReference>
<dbReference type="InterPro" id="IPR036388">
    <property type="entry name" value="WH-like_DNA-bd_sf"/>
</dbReference>